<dbReference type="Gene3D" id="2.120.10.10">
    <property type="match status" value="2"/>
</dbReference>
<comment type="caution">
    <text evidence="1">The sequence shown here is derived from an EMBL/GenBank/DDBJ whole genome shotgun (WGS) entry which is preliminary data.</text>
</comment>
<dbReference type="Proteomes" id="UP000315525">
    <property type="component" value="Unassembled WGS sequence"/>
</dbReference>
<dbReference type="SUPFAM" id="SSF50939">
    <property type="entry name" value="Sialidases"/>
    <property type="match status" value="1"/>
</dbReference>
<evidence type="ECO:0000313" key="2">
    <source>
        <dbReference type="Proteomes" id="UP000315525"/>
    </source>
</evidence>
<proteinExistence type="predicted"/>
<dbReference type="InterPro" id="IPR036278">
    <property type="entry name" value="Sialidase_sf"/>
</dbReference>
<dbReference type="AlphaFoldDB" id="A0A523UU15"/>
<reference evidence="1 2" key="1">
    <citation type="submission" date="2019-03" db="EMBL/GenBank/DDBJ databases">
        <title>Metabolic potential of uncultured bacteria and archaea associated with petroleum seepage in deep-sea sediments.</title>
        <authorList>
            <person name="Dong X."/>
            <person name="Hubert C."/>
        </authorList>
    </citation>
    <scope>NUCLEOTIDE SEQUENCE [LARGE SCALE GENOMIC DNA]</scope>
    <source>
        <strain evidence="1">E44_bin18</strain>
    </source>
</reference>
<organism evidence="1 2">
    <name type="scientific">candidate division TA06 bacterium</name>
    <dbReference type="NCBI Taxonomy" id="2250710"/>
    <lineage>
        <taxon>Bacteria</taxon>
        <taxon>Bacteria division TA06</taxon>
    </lineage>
</organism>
<accession>A0A523UU15</accession>
<dbReference type="EMBL" id="SOJN01000070">
    <property type="protein sequence ID" value="TET46038.1"/>
    <property type="molecule type" value="Genomic_DNA"/>
</dbReference>
<gene>
    <name evidence="1" type="ORF">E3J62_05740</name>
</gene>
<protein>
    <submittedName>
        <fullName evidence="1">Exo-alpha-sialidase</fullName>
    </submittedName>
</protein>
<dbReference type="CDD" id="cd15482">
    <property type="entry name" value="Sialidase_non-viral"/>
    <property type="match status" value="2"/>
</dbReference>
<sequence length="296" mass="33391">MKLKKVSWLIMVGMLVLFSSECDRQDRIEQALRQYQSRTVVRNSKGKLFRVEDYRLTSSDDGGRTWIGLSTIPSMGYAVWGYSLACGDDDVLHFAQVGVGKGKKAVYVSRSLDGGKTWIGPVVANDEIWAQREDPEIISKGEKVFVVWVERSERAPTGVARPSGVYFSCSFDGGRSWNEDTWLREGEDPSIAVGEDGTVYLTYVGGRRLNIIYISYSENNGRSWNSETTGERLVIIKEPYVIPVGSTLYLFCHAVVPSFAHITPGARLDYQTYYLTSNDRGKSWSNMIEWKEEGRD</sequence>
<evidence type="ECO:0000313" key="1">
    <source>
        <dbReference type="EMBL" id="TET46038.1"/>
    </source>
</evidence>
<name>A0A523UU15_UNCT6</name>